<evidence type="ECO:0000313" key="4">
    <source>
        <dbReference type="Proteomes" id="UP000800303"/>
    </source>
</evidence>
<feature type="coiled-coil region" evidence="1">
    <location>
        <begin position="136"/>
        <end position="187"/>
    </location>
</feature>
<comment type="caution">
    <text evidence="3">The sequence shown here is derived from an EMBL/GenBank/DDBJ whole genome shotgun (WGS) entry which is preliminary data.</text>
</comment>
<keyword evidence="2" id="KW-0732">Signal</keyword>
<keyword evidence="1" id="KW-0175">Coiled coil</keyword>
<name>A0ABX0F0H1_9BACL</name>
<reference evidence="3 4" key="1">
    <citation type="submission" date="2020-01" db="EMBL/GenBank/DDBJ databases">
        <title>Polyphasic characterisation and genomic insights into a novel alkali tolerant bacterium VR-M41.</title>
        <authorList>
            <person name="Vemuluri V.R."/>
        </authorList>
    </citation>
    <scope>NUCLEOTIDE SEQUENCE [LARGE SCALE GENOMIC DNA]</scope>
    <source>
        <strain evidence="3 4">VR-M41</strain>
    </source>
</reference>
<feature type="signal peptide" evidence="2">
    <location>
        <begin position="1"/>
        <end position="23"/>
    </location>
</feature>
<protein>
    <recommendedName>
        <fullName evidence="5">General stress protein</fullName>
    </recommendedName>
</protein>
<organism evidence="3 4">
    <name type="scientific">Saccharibacillus alkalitolerans</name>
    <dbReference type="NCBI Taxonomy" id="2705290"/>
    <lineage>
        <taxon>Bacteria</taxon>
        <taxon>Bacillati</taxon>
        <taxon>Bacillota</taxon>
        <taxon>Bacilli</taxon>
        <taxon>Bacillales</taxon>
        <taxon>Paenibacillaceae</taxon>
        <taxon>Saccharibacillus</taxon>
    </lineage>
</organism>
<gene>
    <name evidence="3" type="ORF">GYN08_01795</name>
</gene>
<sequence length="193" mass="20611">MSNQTLKFIAGLAAGAAVGGAAALLFAPQRGTDTRQLLAEKAVDLKDKSLELKDKGVVAAIDLKDKSVVTAIDLKDKSLTTAASLRDKGQASLYTAKDKGQSAIAALRVKGQIAADKSRELIAFGKEVGEVAMEWKTEIEAAVRDLKVELDRFQREQENDTQLQDDIAKLKKQTQETAAVVKNAQARISSAGS</sequence>
<accession>A0ABX0F0H1</accession>
<dbReference type="InterPro" id="IPR024623">
    <property type="entry name" value="YtxH"/>
</dbReference>
<dbReference type="InterPro" id="IPR052928">
    <property type="entry name" value="Desiccation-related_membrane"/>
</dbReference>
<proteinExistence type="predicted"/>
<dbReference type="Pfam" id="PF12732">
    <property type="entry name" value="YtxH"/>
    <property type="match status" value="1"/>
</dbReference>
<keyword evidence="4" id="KW-1185">Reference proteome</keyword>
<evidence type="ECO:0008006" key="5">
    <source>
        <dbReference type="Google" id="ProtNLM"/>
    </source>
</evidence>
<evidence type="ECO:0000256" key="1">
    <source>
        <dbReference type="SAM" id="Coils"/>
    </source>
</evidence>
<evidence type="ECO:0000313" key="3">
    <source>
        <dbReference type="EMBL" id="NGZ74030.1"/>
    </source>
</evidence>
<evidence type="ECO:0000256" key="2">
    <source>
        <dbReference type="SAM" id="SignalP"/>
    </source>
</evidence>
<dbReference type="RefSeq" id="WP_166271925.1">
    <property type="nucleotide sequence ID" value="NZ_JAAFGS010000001.1"/>
</dbReference>
<feature type="chain" id="PRO_5047543715" description="General stress protein" evidence="2">
    <location>
        <begin position="24"/>
        <end position="193"/>
    </location>
</feature>
<dbReference type="EMBL" id="JAAFGS010000001">
    <property type="protein sequence ID" value="NGZ74030.1"/>
    <property type="molecule type" value="Genomic_DNA"/>
</dbReference>
<dbReference type="PANTHER" id="PTHR35792">
    <property type="entry name" value="GENERAL STRESS PROTEIN"/>
    <property type="match status" value="1"/>
</dbReference>
<dbReference type="Proteomes" id="UP000800303">
    <property type="component" value="Unassembled WGS sequence"/>
</dbReference>
<dbReference type="PANTHER" id="PTHR35792:SF1">
    <property type="entry name" value="SLL0268 PROTEIN"/>
    <property type="match status" value="1"/>
</dbReference>